<dbReference type="Gene3D" id="3.40.50.1000">
    <property type="entry name" value="HAD superfamily/HAD-like"/>
    <property type="match status" value="1"/>
</dbReference>
<dbReference type="NCBIfam" id="TIGR01549">
    <property type="entry name" value="HAD-SF-IA-v1"/>
    <property type="match status" value="1"/>
</dbReference>
<organism evidence="1 2">
    <name type="scientific">Methylobacterium oryzihabitans</name>
    <dbReference type="NCBI Taxonomy" id="2499852"/>
    <lineage>
        <taxon>Bacteria</taxon>
        <taxon>Pseudomonadati</taxon>
        <taxon>Pseudomonadota</taxon>
        <taxon>Alphaproteobacteria</taxon>
        <taxon>Hyphomicrobiales</taxon>
        <taxon>Methylobacteriaceae</taxon>
        <taxon>Methylobacterium</taxon>
    </lineage>
</organism>
<proteinExistence type="predicted"/>
<dbReference type="InterPro" id="IPR006439">
    <property type="entry name" value="HAD-SF_hydro_IA"/>
</dbReference>
<evidence type="ECO:0000313" key="2">
    <source>
        <dbReference type="Proteomes" id="UP000286997"/>
    </source>
</evidence>
<dbReference type="CDD" id="cd07505">
    <property type="entry name" value="HAD_BPGM-like"/>
    <property type="match status" value="1"/>
</dbReference>
<dbReference type="GO" id="GO:0006281">
    <property type="term" value="P:DNA repair"/>
    <property type="evidence" value="ECO:0007669"/>
    <property type="project" value="TreeGrafter"/>
</dbReference>
<dbReference type="InterPro" id="IPR023214">
    <property type="entry name" value="HAD_sf"/>
</dbReference>
<keyword evidence="1" id="KW-0378">Hydrolase</keyword>
<accession>A0A437PB46</accession>
<dbReference type="InterPro" id="IPR036412">
    <property type="entry name" value="HAD-like_sf"/>
</dbReference>
<comment type="caution">
    <text evidence="1">The sequence shown here is derived from an EMBL/GenBank/DDBJ whole genome shotgun (WGS) entry which is preliminary data.</text>
</comment>
<dbReference type="GO" id="GO:0008967">
    <property type="term" value="F:phosphoglycolate phosphatase activity"/>
    <property type="evidence" value="ECO:0007669"/>
    <property type="project" value="TreeGrafter"/>
</dbReference>
<dbReference type="Proteomes" id="UP000286997">
    <property type="component" value="Unassembled WGS sequence"/>
</dbReference>
<dbReference type="InterPro" id="IPR050155">
    <property type="entry name" value="HAD-like_hydrolase_sf"/>
</dbReference>
<evidence type="ECO:0000313" key="1">
    <source>
        <dbReference type="EMBL" id="RVU19509.1"/>
    </source>
</evidence>
<dbReference type="EMBL" id="SACP01000006">
    <property type="protein sequence ID" value="RVU19509.1"/>
    <property type="molecule type" value="Genomic_DNA"/>
</dbReference>
<dbReference type="PANTHER" id="PTHR43434">
    <property type="entry name" value="PHOSPHOGLYCOLATE PHOSPHATASE"/>
    <property type="match status" value="1"/>
</dbReference>
<keyword evidence="2" id="KW-1185">Reference proteome</keyword>
<dbReference type="GO" id="GO:0005829">
    <property type="term" value="C:cytosol"/>
    <property type="evidence" value="ECO:0007669"/>
    <property type="project" value="TreeGrafter"/>
</dbReference>
<sequence>MPVFVPPERLERDGAAIERHRSDLFKATYLPQVRPFPGVRALFARLREEGHTLALASSGKADEVRHYMEIADIADLVDVATNSDEADRSKPHPDIFEAALDKLGHPDRSDAIVIGDSPYDAEAAGKAGLAALGVLCGGFPEADLGAAGCRMVYRDPQDLLDGYDRSPLRLGLPD</sequence>
<dbReference type="Pfam" id="PF13419">
    <property type="entry name" value="HAD_2"/>
    <property type="match status" value="1"/>
</dbReference>
<protein>
    <submittedName>
        <fullName evidence="1">HAD family hydrolase</fullName>
    </submittedName>
</protein>
<gene>
    <name evidence="1" type="ORF">EOE48_08615</name>
</gene>
<reference evidence="1 2" key="1">
    <citation type="submission" date="2019-01" db="EMBL/GenBank/DDBJ databases">
        <authorList>
            <person name="Chen W.-M."/>
        </authorList>
    </citation>
    <scope>NUCLEOTIDE SEQUENCE [LARGE SCALE GENOMIC DNA]</scope>
    <source>
        <strain evidence="1 2">TER-1</strain>
    </source>
</reference>
<dbReference type="OrthoDB" id="9793014at2"/>
<dbReference type="InterPro" id="IPR041492">
    <property type="entry name" value="HAD_2"/>
</dbReference>
<dbReference type="PANTHER" id="PTHR43434:SF16">
    <property type="entry name" value="BLL8046 PROTEIN"/>
    <property type="match status" value="1"/>
</dbReference>
<name>A0A437PB46_9HYPH</name>
<dbReference type="SUPFAM" id="SSF56784">
    <property type="entry name" value="HAD-like"/>
    <property type="match status" value="1"/>
</dbReference>
<dbReference type="AlphaFoldDB" id="A0A437PB46"/>